<dbReference type="AlphaFoldDB" id="A0A951QTR5"/>
<keyword evidence="1" id="KW-0732">Signal</keyword>
<reference evidence="2" key="2">
    <citation type="journal article" date="2022" name="Microbiol. Resour. Announc.">
        <title>Metagenome Sequencing to Explore Phylogenomics of Terrestrial Cyanobacteria.</title>
        <authorList>
            <person name="Ward R.D."/>
            <person name="Stajich J.E."/>
            <person name="Johansen J.R."/>
            <person name="Huntemann M."/>
            <person name="Clum A."/>
            <person name="Foster B."/>
            <person name="Foster B."/>
            <person name="Roux S."/>
            <person name="Palaniappan K."/>
            <person name="Varghese N."/>
            <person name="Mukherjee S."/>
            <person name="Reddy T.B.K."/>
            <person name="Daum C."/>
            <person name="Copeland A."/>
            <person name="Chen I.A."/>
            <person name="Ivanova N.N."/>
            <person name="Kyrpides N.C."/>
            <person name="Shapiro N."/>
            <person name="Eloe-Fadrosh E.A."/>
            <person name="Pietrasiak N."/>
        </authorList>
    </citation>
    <scope>NUCLEOTIDE SEQUENCE</scope>
    <source>
        <strain evidence="2">GSE-NOS-MK-12-04C</strain>
    </source>
</reference>
<dbReference type="EMBL" id="JAHHGZ010000061">
    <property type="protein sequence ID" value="MBW4672050.1"/>
    <property type="molecule type" value="Genomic_DNA"/>
</dbReference>
<accession>A0A951QTR5</accession>
<organism evidence="2 3">
    <name type="scientific">Cyanomargarita calcarea GSE-NOS-MK-12-04C</name>
    <dbReference type="NCBI Taxonomy" id="2839659"/>
    <lineage>
        <taxon>Bacteria</taxon>
        <taxon>Bacillati</taxon>
        <taxon>Cyanobacteriota</taxon>
        <taxon>Cyanophyceae</taxon>
        <taxon>Nostocales</taxon>
        <taxon>Cyanomargaritaceae</taxon>
        <taxon>Cyanomargarita</taxon>
    </lineage>
</organism>
<feature type="signal peptide" evidence="1">
    <location>
        <begin position="1"/>
        <end position="25"/>
    </location>
</feature>
<evidence type="ECO:0000313" key="2">
    <source>
        <dbReference type="EMBL" id="MBW4672050.1"/>
    </source>
</evidence>
<name>A0A951QTR5_9CYAN</name>
<dbReference type="Proteomes" id="UP000729701">
    <property type="component" value="Unassembled WGS sequence"/>
</dbReference>
<evidence type="ECO:0000256" key="1">
    <source>
        <dbReference type="SAM" id="SignalP"/>
    </source>
</evidence>
<feature type="chain" id="PRO_5038067447" evidence="1">
    <location>
        <begin position="26"/>
        <end position="154"/>
    </location>
</feature>
<comment type="caution">
    <text evidence="2">The sequence shown here is derived from an EMBL/GenBank/DDBJ whole genome shotgun (WGS) entry which is preliminary data.</text>
</comment>
<protein>
    <submittedName>
        <fullName evidence="2">DUF2141 domain-containing protein</fullName>
    </submittedName>
</protein>
<gene>
    <name evidence="2" type="ORF">KME60_32655</name>
</gene>
<dbReference type="Pfam" id="PF09912">
    <property type="entry name" value="DUF2141"/>
    <property type="match status" value="1"/>
</dbReference>
<evidence type="ECO:0000313" key="3">
    <source>
        <dbReference type="Proteomes" id="UP000729701"/>
    </source>
</evidence>
<proteinExistence type="predicted"/>
<reference evidence="2" key="1">
    <citation type="submission" date="2021-05" db="EMBL/GenBank/DDBJ databases">
        <authorList>
            <person name="Pietrasiak N."/>
            <person name="Ward R."/>
            <person name="Stajich J.E."/>
            <person name="Kurbessoian T."/>
        </authorList>
    </citation>
    <scope>NUCLEOTIDE SEQUENCE</scope>
    <source>
        <strain evidence="2">GSE-NOS-MK-12-04C</strain>
    </source>
</reference>
<dbReference type="InterPro" id="IPR018673">
    <property type="entry name" value="DUF2141"/>
</dbReference>
<sequence length="154" mass="15939">MKQLGVGVLSLLAIGSLVFSSSVEAITSGNLTVTIDGLKNQKGQVCLSVFSSSQGFPNKNDRALAIQCVKLAGTAPTATFGNLKAGNYAVAVIHDANSDNKLNSNAFGIPTEGFGFSRNPKILTGPPKFGESSVLVVGASTDVQIQMQYLFGAN</sequence>